<sequence length="406" mass="45035">MKVVTVGTGMAASEFVERLRLDGFTDDIVMCSDEEFAPYSPCVIPFYLAGEPLETVYWKGSDFYDRYRVMPRLSDPVVEVDAQRRMVRTTAGRTESYDRLFFASGARSWYPRPEWLDTHGVFGFKTLTDMVAIDRYIREHDVRQAVVFGGGFIGVDAALALWHRGLDITLVHRNTRVLSQMTDEEGGQFATRKLAEKTGLDIRLKTTVTDIVAPAGQLSGVRFSDDTTMETTLLIVAIGVSPNSEPLRGDDKGVPSDRQMLADAGIYTAGDVAVTPHAVTGEAGVYATYPNAMRQARTAAQHLLHGDGSYAGSINTNVLKKHIDFPIVSAGSFTGEPVTWQQGDIWRRVYLQDGMINGYIIIGDTRMSGYVYQLYVSRQRVDRTIGSILASPHHDAYYRQVTGCNV</sequence>
<evidence type="ECO:0000313" key="7">
    <source>
        <dbReference type="Proteomes" id="UP000663651"/>
    </source>
</evidence>
<comment type="cofactor">
    <cofactor evidence="1">
        <name>FAD</name>
        <dbReference type="ChEBI" id="CHEBI:57692"/>
    </cofactor>
</comment>
<evidence type="ECO:0000313" key="6">
    <source>
        <dbReference type="EMBL" id="QSV45498.1"/>
    </source>
</evidence>
<gene>
    <name evidence="6" type="ORF">JZM60_15480</name>
</gene>
<dbReference type="SUPFAM" id="SSF51905">
    <property type="entry name" value="FAD/NAD(P)-binding domain"/>
    <property type="match status" value="2"/>
</dbReference>
<organism evidence="6 7">
    <name type="scientific">Geobacter benzoatilyticus</name>
    <dbReference type="NCBI Taxonomy" id="2815309"/>
    <lineage>
        <taxon>Bacteria</taxon>
        <taxon>Pseudomonadati</taxon>
        <taxon>Thermodesulfobacteriota</taxon>
        <taxon>Desulfuromonadia</taxon>
        <taxon>Geobacterales</taxon>
        <taxon>Geobacteraceae</taxon>
        <taxon>Geobacter</taxon>
    </lineage>
</organism>
<keyword evidence="3" id="KW-0285">Flavoprotein</keyword>
<dbReference type="Gene3D" id="3.50.50.60">
    <property type="entry name" value="FAD/NAD(P)-binding domain"/>
    <property type="match status" value="2"/>
</dbReference>
<reference evidence="6 7" key="1">
    <citation type="submission" date="2021-03" db="EMBL/GenBank/DDBJ databases">
        <title>Geobacter metallireducens gen. nov. sp. nov., a microorganism capable of coupling the complete oxidation of organic compounds to the reduction of iron and other metals.</title>
        <authorList>
            <person name="Li Y."/>
        </authorList>
    </citation>
    <scope>NUCLEOTIDE SEQUENCE [LARGE SCALE GENOMIC DNA]</scope>
    <source>
        <strain evidence="6 7">Jerry-YX</strain>
    </source>
</reference>
<evidence type="ECO:0000256" key="1">
    <source>
        <dbReference type="ARBA" id="ARBA00001974"/>
    </source>
</evidence>
<name>A0ABX7Q3N2_9BACT</name>
<dbReference type="Pfam" id="PF07992">
    <property type="entry name" value="Pyr_redox_2"/>
    <property type="match status" value="1"/>
</dbReference>
<proteinExistence type="inferred from homology"/>
<evidence type="ECO:0000256" key="4">
    <source>
        <dbReference type="ARBA" id="ARBA00022827"/>
    </source>
</evidence>
<dbReference type="InterPro" id="IPR050260">
    <property type="entry name" value="FAD-bd_OxRdtase"/>
</dbReference>
<dbReference type="Proteomes" id="UP000663651">
    <property type="component" value="Chromosome"/>
</dbReference>
<dbReference type="InterPro" id="IPR036188">
    <property type="entry name" value="FAD/NAD-bd_sf"/>
</dbReference>
<accession>A0ABX7Q3N2</accession>
<evidence type="ECO:0000256" key="3">
    <source>
        <dbReference type="ARBA" id="ARBA00022630"/>
    </source>
</evidence>
<keyword evidence="7" id="KW-1185">Reference proteome</keyword>
<dbReference type="PANTHER" id="PTHR43429:SF3">
    <property type="entry name" value="NITRITE REDUCTASE [NAD(P)H]"/>
    <property type="match status" value="1"/>
</dbReference>
<dbReference type="InterPro" id="IPR023753">
    <property type="entry name" value="FAD/NAD-binding_dom"/>
</dbReference>
<evidence type="ECO:0000259" key="5">
    <source>
        <dbReference type="Pfam" id="PF07992"/>
    </source>
</evidence>
<evidence type="ECO:0000256" key="2">
    <source>
        <dbReference type="ARBA" id="ARBA00006442"/>
    </source>
</evidence>
<dbReference type="RefSeq" id="WP_207163291.1">
    <property type="nucleotide sequence ID" value="NZ_CP071382.1"/>
</dbReference>
<keyword evidence="4" id="KW-0274">FAD</keyword>
<feature type="domain" description="FAD/NAD(P)-binding" evidence="5">
    <location>
        <begin position="1"/>
        <end position="296"/>
    </location>
</feature>
<dbReference type="PANTHER" id="PTHR43429">
    <property type="entry name" value="PYRIDINE NUCLEOTIDE-DISULFIDE OXIDOREDUCTASE DOMAIN-CONTAINING"/>
    <property type="match status" value="1"/>
</dbReference>
<dbReference type="EMBL" id="CP071382">
    <property type="protein sequence ID" value="QSV45498.1"/>
    <property type="molecule type" value="Genomic_DNA"/>
</dbReference>
<comment type="similarity">
    <text evidence="2">Belongs to the FAD-dependent oxidoreductase family.</text>
</comment>
<protein>
    <submittedName>
        <fullName evidence="6">FAD-dependent oxidoreductase</fullName>
    </submittedName>
</protein>